<dbReference type="Proteomes" id="UP001596337">
    <property type="component" value="Unassembled WGS sequence"/>
</dbReference>
<evidence type="ECO:0000256" key="6">
    <source>
        <dbReference type="ARBA" id="ARBA00022679"/>
    </source>
</evidence>
<evidence type="ECO:0000256" key="8">
    <source>
        <dbReference type="ARBA" id="ARBA00023098"/>
    </source>
</evidence>
<comment type="caution">
    <text evidence="13">The sequence shown here is derived from an EMBL/GenBank/DDBJ whole genome shotgun (WGS) entry which is preliminary data.</text>
</comment>
<comment type="catalytic activity">
    <reaction evidence="10">
        <text>an acyl-CoA + a 1,2-diacyl-sn-glycerol = a triacyl-sn-glycerol + CoA</text>
        <dbReference type="Rhea" id="RHEA:10868"/>
        <dbReference type="ChEBI" id="CHEBI:17815"/>
        <dbReference type="ChEBI" id="CHEBI:57287"/>
        <dbReference type="ChEBI" id="CHEBI:58342"/>
        <dbReference type="ChEBI" id="CHEBI:64615"/>
        <dbReference type="EC" id="2.3.1.20"/>
    </reaction>
</comment>
<feature type="domain" description="O-acyltransferase WSD1 C-terminal" evidence="12">
    <location>
        <begin position="279"/>
        <end position="421"/>
    </location>
</feature>
<evidence type="ECO:0000256" key="7">
    <source>
        <dbReference type="ARBA" id="ARBA00022798"/>
    </source>
</evidence>
<dbReference type="Gene3D" id="3.30.559.10">
    <property type="entry name" value="Chloramphenicol acetyltransferase-like domain"/>
    <property type="match status" value="1"/>
</dbReference>
<evidence type="ECO:0000256" key="9">
    <source>
        <dbReference type="ARBA" id="ARBA00023315"/>
    </source>
</evidence>
<keyword evidence="7" id="KW-0319">Glycerol metabolism</keyword>
<dbReference type="PANTHER" id="PTHR31650:SF1">
    <property type="entry name" value="WAX ESTER SYNTHASE_DIACYLGLYCEROL ACYLTRANSFERASE 4-RELATED"/>
    <property type="match status" value="1"/>
</dbReference>
<dbReference type="SUPFAM" id="SSF52777">
    <property type="entry name" value="CoA-dependent acyltransferases"/>
    <property type="match status" value="1"/>
</dbReference>
<proteinExistence type="inferred from homology"/>
<evidence type="ECO:0000256" key="1">
    <source>
        <dbReference type="ARBA" id="ARBA00004771"/>
    </source>
</evidence>
<evidence type="ECO:0000256" key="3">
    <source>
        <dbReference type="ARBA" id="ARBA00009587"/>
    </source>
</evidence>
<evidence type="ECO:0000313" key="13">
    <source>
        <dbReference type="EMBL" id="MFC6869630.1"/>
    </source>
</evidence>
<dbReference type="RefSeq" id="WP_345397442.1">
    <property type="nucleotide sequence ID" value="NZ_BAABLA010000027.1"/>
</dbReference>
<evidence type="ECO:0000256" key="10">
    <source>
        <dbReference type="ARBA" id="ARBA00048109"/>
    </source>
</evidence>
<keyword evidence="8" id="KW-0443">Lipid metabolism</keyword>
<dbReference type="Pfam" id="PF06974">
    <property type="entry name" value="WS_DGAT_C"/>
    <property type="match status" value="1"/>
</dbReference>
<dbReference type="InterPro" id="IPR045034">
    <property type="entry name" value="O-acyltransferase_WSD1-like"/>
</dbReference>
<organism evidence="13 14">
    <name type="scientific">Haloechinothrix salitolerans</name>
    <dbReference type="NCBI Taxonomy" id="926830"/>
    <lineage>
        <taxon>Bacteria</taxon>
        <taxon>Bacillati</taxon>
        <taxon>Actinomycetota</taxon>
        <taxon>Actinomycetes</taxon>
        <taxon>Pseudonocardiales</taxon>
        <taxon>Pseudonocardiaceae</taxon>
        <taxon>Haloechinothrix</taxon>
    </lineage>
</organism>
<evidence type="ECO:0000256" key="2">
    <source>
        <dbReference type="ARBA" id="ARBA00005189"/>
    </source>
</evidence>
<name>A0ABW2C4X8_9PSEU</name>
<dbReference type="EMBL" id="JBHSXX010000001">
    <property type="protein sequence ID" value="MFC6869630.1"/>
    <property type="molecule type" value="Genomic_DNA"/>
</dbReference>
<dbReference type="PANTHER" id="PTHR31650">
    <property type="entry name" value="O-ACYLTRANSFERASE (WSD1-LIKE) FAMILY PROTEIN"/>
    <property type="match status" value="1"/>
</dbReference>
<protein>
    <recommendedName>
        <fullName evidence="4">diacylglycerol O-acyltransferase</fullName>
        <ecNumber evidence="4">2.3.1.20</ecNumber>
    </recommendedName>
</protein>
<evidence type="ECO:0000256" key="5">
    <source>
        <dbReference type="ARBA" id="ARBA00022516"/>
    </source>
</evidence>
<dbReference type="EC" id="2.3.1.20" evidence="4"/>
<keyword evidence="6" id="KW-0808">Transferase</keyword>
<evidence type="ECO:0000256" key="4">
    <source>
        <dbReference type="ARBA" id="ARBA00013244"/>
    </source>
</evidence>
<keyword evidence="14" id="KW-1185">Reference proteome</keyword>
<dbReference type="InterPro" id="IPR023213">
    <property type="entry name" value="CAT-like_dom_sf"/>
</dbReference>
<feature type="domain" description="O-acyltransferase WSD1-like N-terminal" evidence="11">
    <location>
        <begin position="7"/>
        <end position="179"/>
    </location>
</feature>
<sequence length="429" mass="46103">MPHTEPLSGLDAAFIALDSPNTPMHMGAVGVFQPTGNADPEQLWWLLAARAEAIPRLRLRLRDTWFPLGGAQWERDPVFDAERHLRVRHAPDVHDPAALSRYASEWITEPLPPDAPPWQLDVLTDLPGGQFALLLKLHHALTDGAGAVRVAAGLFDGMPPHTEPPAPPEPVGRSWRDHLDDAVRNARNGWDIARAARPLHNAPLAAFPSTARRLAFVRIDAADVRMIRKRHGGTPNDVALAVLSGALRTWLRWRGERVDGLTLRALIPVSLRSRIAGAGNRLSGYLCDLPVGIASPLGRLAEVRACMDRNKSAGPNAGPGTLPLLANQLPVPLHRLFTGFVGVSSNALFDTTVTNVPLPNIPLRVGGARLKAAYPVVPLAPGQAIGVAVTPYRDAVHIGFNANADAAPDIGVLAEAVEKETAILHELCS</sequence>
<reference evidence="14" key="1">
    <citation type="journal article" date="2019" name="Int. J. Syst. Evol. Microbiol.">
        <title>The Global Catalogue of Microorganisms (GCM) 10K type strain sequencing project: providing services to taxonomists for standard genome sequencing and annotation.</title>
        <authorList>
            <consortium name="The Broad Institute Genomics Platform"/>
            <consortium name="The Broad Institute Genome Sequencing Center for Infectious Disease"/>
            <person name="Wu L."/>
            <person name="Ma J."/>
        </authorList>
    </citation>
    <scope>NUCLEOTIDE SEQUENCE [LARGE SCALE GENOMIC DNA]</scope>
    <source>
        <strain evidence="14">KCTC 32255</strain>
    </source>
</reference>
<accession>A0ABW2C4X8</accession>
<gene>
    <name evidence="13" type="ORF">ACFQGD_21045</name>
</gene>
<dbReference type="InterPro" id="IPR004255">
    <property type="entry name" value="O-acyltransferase_WSD1_N"/>
</dbReference>
<keyword evidence="5" id="KW-0444">Lipid biosynthesis</keyword>
<dbReference type="InterPro" id="IPR009721">
    <property type="entry name" value="O-acyltransferase_WSD1_C"/>
</dbReference>
<dbReference type="Pfam" id="PF03007">
    <property type="entry name" value="WS_DGAT_cat"/>
    <property type="match status" value="1"/>
</dbReference>
<evidence type="ECO:0000313" key="14">
    <source>
        <dbReference type="Proteomes" id="UP001596337"/>
    </source>
</evidence>
<evidence type="ECO:0000259" key="12">
    <source>
        <dbReference type="Pfam" id="PF06974"/>
    </source>
</evidence>
<comment type="pathway">
    <text evidence="1">Glycerolipid metabolism; triacylglycerol biosynthesis.</text>
</comment>
<keyword evidence="9" id="KW-0012">Acyltransferase</keyword>
<comment type="pathway">
    <text evidence="2">Lipid metabolism.</text>
</comment>
<comment type="similarity">
    <text evidence="3">Belongs to the long-chain O-acyltransferase family.</text>
</comment>
<evidence type="ECO:0000259" key="11">
    <source>
        <dbReference type="Pfam" id="PF03007"/>
    </source>
</evidence>